<evidence type="ECO:0008006" key="3">
    <source>
        <dbReference type="Google" id="ProtNLM"/>
    </source>
</evidence>
<reference evidence="2" key="1">
    <citation type="journal article" date="2019" name="Int. J. Syst. Evol. Microbiol.">
        <title>The Global Catalogue of Microorganisms (GCM) 10K type strain sequencing project: providing services to taxonomists for standard genome sequencing and annotation.</title>
        <authorList>
            <consortium name="The Broad Institute Genomics Platform"/>
            <consortium name="The Broad Institute Genome Sequencing Center for Infectious Disease"/>
            <person name="Wu L."/>
            <person name="Ma J."/>
        </authorList>
    </citation>
    <scope>NUCLEOTIDE SEQUENCE [LARGE SCALE GENOMIC DNA]</scope>
    <source>
        <strain evidence="2">DT43</strain>
    </source>
</reference>
<sequence>MNETTKPFRPIRDPFVVQEATGVAIRDRLKDLAPQDAKVLRQVGAHLGSLAATDLARYSRADFERSKHS</sequence>
<evidence type="ECO:0000313" key="2">
    <source>
        <dbReference type="Proteomes" id="UP001596012"/>
    </source>
</evidence>
<accession>A0ABV8YMP0</accession>
<gene>
    <name evidence="1" type="ORF">ACFPH6_18860</name>
</gene>
<organism evidence="1 2">
    <name type="scientific">Streptomyces xiangluensis</name>
    <dbReference type="NCBI Taxonomy" id="2665720"/>
    <lineage>
        <taxon>Bacteria</taxon>
        <taxon>Bacillati</taxon>
        <taxon>Actinomycetota</taxon>
        <taxon>Actinomycetes</taxon>
        <taxon>Kitasatosporales</taxon>
        <taxon>Streptomycetaceae</taxon>
        <taxon>Streptomyces</taxon>
    </lineage>
</organism>
<dbReference type="RefSeq" id="WP_386343146.1">
    <property type="nucleotide sequence ID" value="NZ_JBHSFG010000029.1"/>
</dbReference>
<evidence type="ECO:0000313" key="1">
    <source>
        <dbReference type="EMBL" id="MFC4466564.1"/>
    </source>
</evidence>
<dbReference type="EMBL" id="JBHSFG010000029">
    <property type="protein sequence ID" value="MFC4466564.1"/>
    <property type="molecule type" value="Genomic_DNA"/>
</dbReference>
<proteinExistence type="predicted"/>
<name>A0ABV8YMP0_9ACTN</name>
<protein>
    <recommendedName>
        <fullName evidence="3">FXSXX-COOH protein</fullName>
    </recommendedName>
</protein>
<keyword evidence="2" id="KW-1185">Reference proteome</keyword>
<comment type="caution">
    <text evidence="1">The sequence shown here is derived from an EMBL/GenBank/DDBJ whole genome shotgun (WGS) entry which is preliminary data.</text>
</comment>
<dbReference type="Proteomes" id="UP001596012">
    <property type="component" value="Unassembled WGS sequence"/>
</dbReference>